<reference evidence="2" key="1">
    <citation type="submission" date="2020-04" db="EMBL/GenBank/DDBJ databases">
        <authorList>
            <person name="Zhang T."/>
        </authorList>
    </citation>
    <scope>NUCLEOTIDE SEQUENCE</scope>
    <source>
        <strain evidence="2">HKST-UBA01</strain>
    </source>
</reference>
<evidence type="ECO:0000259" key="1">
    <source>
        <dbReference type="Pfam" id="PF13860"/>
    </source>
</evidence>
<reference evidence="2" key="2">
    <citation type="journal article" date="2021" name="Microbiome">
        <title>Successional dynamics and alternative stable states in a saline activated sludge microbial community over 9 years.</title>
        <authorList>
            <person name="Wang Y."/>
            <person name="Ye J."/>
            <person name="Ju F."/>
            <person name="Liu L."/>
            <person name="Boyd J.A."/>
            <person name="Deng Y."/>
            <person name="Parks D.H."/>
            <person name="Jiang X."/>
            <person name="Yin X."/>
            <person name="Woodcroft B.J."/>
            <person name="Tyson G.W."/>
            <person name="Hugenholtz P."/>
            <person name="Polz M.F."/>
            <person name="Zhang T."/>
        </authorList>
    </citation>
    <scope>NUCLEOTIDE SEQUENCE</scope>
    <source>
        <strain evidence="2">HKST-UBA01</strain>
    </source>
</reference>
<accession>A0A956RQD3</accession>
<proteinExistence type="predicted"/>
<dbReference type="Pfam" id="PF13860">
    <property type="entry name" value="FlgD_ig"/>
    <property type="match status" value="1"/>
</dbReference>
<feature type="non-terminal residue" evidence="2">
    <location>
        <position position="1"/>
    </location>
</feature>
<dbReference type="InterPro" id="IPR026444">
    <property type="entry name" value="Secre_tail"/>
</dbReference>
<evidence type="ECO:0000313" key="2">
    <source>
        <dbReference type="EMBL" id="MCA9729656.1"/>
    </source>
</evidence>
<sequence>EENLTEDDVILKWDGDSDNYGWWAFDNGVAAPVPFGLYERNPATGEETRLIPVLFSNDHTEGVFDISSSTPDVFSDFPATDWVYAYRFDPSIATYEEWVQDARDGQIHTDPTTDELFARLIFASDTERLPATGTVIQFSTNKSGIVAGSGFEGAVPIAWERPESAPCFTPEYDVFRDGRQIATTARLDYLDGAIPVDDEPYAYQIRARHPVTGETSELTAVKIAEPHAGGFAATSGLCVVPPTIDGSIGAQEWAAATVIEAGPYPGSPAARLLVMNNRTFLYLALDDAASAEAVEIYLDANGDGHYGMDALEGRIVLDHGALRFVRLIGEYPDVSEIETIENPVWLAAAATGGSAEIRLTLTVGPLRDRPATDTVSLFARAPEGVAAYPPGPVVVLSQAPRLFAKIQLADASALPGFSELPHPTPVIGQDLSFAVALDVVPEARVSCLYRSPQSVAGLHEVAVAHPETAIELRPNERGAYQVTIPAAAITPSGISYRIQVVEPDGRVRRSDPVLLTTATLAIAASSENEDLALLFADLSTSTSFPNPFQGTTTIAFRVPVEQSVSAGIYDVGGKRVRELRRNETLTAGVHTVVWDGRNDAGRAVATGIYYYRITGGDFRYTRPISFLR</sequence>
<dbReference type="Gene3D" id="2.60.40.4070">
    <property type="match status" value="1"/>
</dbReference>
<organism evidence="2 3">
    <name type="scientific">Eiseniibacteriota bacterium</name>
    <dbReference type="NCBI Taxonomy" id="2212470"/>
    <lineage>
        <taxon>Bacteria</taxon>
        <taxon>Candidatus Eiseniibacteriota</taxon>
    </lineage>
</organism>
<evidence type="ECO:0000313" key="3">
    <source>
        <dbReference type="Proteomes" id="UP000697710"/>
    </source>
</evidence>
<protein>
    <submittedName>
        <fullName evidence="2">T9SS type A sorting domain-containing protein</fullName>
    </submittedName>
</protein>
<dbReference type="NCBIfam" id="TIGR04183">
    <property type="entry name" value="Por_Secre_tail"/>
    <property type="match status" value="1"/>
</dbReference>
<dbReference type="Proteomes" id="UP000697710">
    <property type="component" value="Unassembled WGS sequence"/>
</dbReference>
<name>A0A956RQD3_UNCEI</name>
<gene>
    <name evidence="2" type="ORF">KC729_18385</name>
</gene>
<comment type="caution">
    <text evidence="2">The sequence shown here is derived from an EMBL/GenBank/DDBJ whole genome shotgun (WGS) entry which is preliminary data.</text>
</comment>
<dbReference type="InterPro" id="IPR025965">
    <property type="entry name" value="FlgD/Vpr_Ig-like"/>
</dbReference>
<dbReference type="EMBL" id="JAGQHR010000786">
    <property type="protein sequence ID" value="MCA9729656.1"/>
    <property type="molecule type" value="Genomic_DNA"/>
</dbReference>
<feature type="domain" description="FlgD/Vpr Ig-like" evidence="1">
    <location>
        <begin position="548"/>
        <end position="614"/>
    </location>
</feature>
<dbReference type="AlphaFoldDB" id="A0A956RQD3"/>